<keyword evidence="2" id="KW-1185">Reference proteome</keyword>
<sequence>MQSVRMTEPGGDLNGRVHLERLVAYRADGSVSGVVVAGRLSPDGVFGWAGQPGPPVDGAGVQEGVAFAAALVSALGGLTESSDTDAPFVPFVLPRAFTPQELARVDWLGLLPLPTGEVEVEVVPSAFRLAERLTRREAEGNAADLYAPGEPEAIRAAAALFASGSDGRLVTVTAGRVALLLIDVVRLPLGAWAGVATLRIDT</sequence>
<dbReference type="EMBL" id="BMQG01000005">
    <property type="protein sequence ID" value="GGM42057.1"/>
    <property type="molecule type" value="Genomic_DNA"/>
</dbReference>
<dbReference type="AlphaFoldDB" id="A0A8H9L8B2"/>
<accession>A0A8H9L8B2</accession>
<dbReference type="Proteomes" id="UP000600547">
    <property type="component" value="Unassembled WGS sequence"/>
</dbReference>
<proteinExistence type="predicted"/>
<comment type="caution">
    <text evidence="1">The sequence shown here is derived from an EMBL/GenBank/DDBJ whole genome shotgun (WGS) entry which is preliminary data.</text>
</comment>
<protein>
    <submittedName>
        <fullName evidence="1">Uncharacterized protein</fullName>
    </submittedName>
</protein>
<evidence type="ECO:0000313" key="2">
    <source>
        <dbReference type="Proteomes" id="UP000600547"/>
    </source>
</evidence>
<organism evidence="1 2">
    <name type="scientific">Deinococcus arenae</name>
    <dbReference type="NCBI Taxonomy" id="1452751"/>
    <lineage>
        <taxon>Bacteria</taxon>
        <taxon>Thermotogati</taxon>
        <taxon>Deinococcota</taxon>
        <taxon>Deinococci</taxon>
        <taxon>Deinococcales</taxon>
        <taxon>Deinococcaceae</taxon>
        <taxon>Deinococcus</taxon>
    </lineage>
</organism>
<evidence type="ECO:0000313" key="1">
    <source>
        <dbReference type="EMBL" id="GGM42057.1"/>
    </source>
</evidence>
<gene>
    <name evidence="1" type="ORF">GCM10008956_18050</name>
</gene>
<name>A0A8H9L8B2_9DEIO</name>
<reference evidence="2" key="1">
    <citation type="journal article" date="2019" name="Int. J. Syst. Evol. Microbiol.">
        <title>The Global Catalogue of Microorganisms (GCM) 10K type strain sequencing project: providing services to taxonomists for standard genome sequencing and annotation.</title>
        <authorList>
            <consortium name="The Broad Institute Genomics Platform"/>
            <consortium name="The Broad Institute Genome Sequencing Center for Infectious Disease"/>
            <person name="Wu L."/>
            <person name="Ma J."/>
        </authorList>
    </citation>
    <scope>NUCLEOTIDE SEQUENCE [LARGE SCALE GENOMIC DNA]</scope>
    <source>
        <strain evidence="2">JCM 31047</strain>
    </source>
</reference>